<keyword evidence="4" id="KW-1185">Reference proteome</keyword>
<proteinExistence type="predicted"/>
<evidence type="ECO:0000313" key="4">
    <source>
        <dbReference type="Proteomes" id="UP000487929"/>
    </source>
</evidence>
<organism evidence="3 4">
    <name type="scientific">Halomonas alimentaria</name>
    <dbReference type="NCBI Taxonomy" id="147248"/>
    <lineage>
        <taxon>Bacteria</taxon>
        <taxon>Pseudomonadati</taxon>
        <taxon>Pseudomonadota</taxon>
        <taxon>Gammaproteobacteria</taxon>
        <taxon>Oceanospirillales</taxon>
        <taxon>Halomonadaceae</taxon>
        <taxon>Halomonas</taxon>
    </lineage>
</organism>
<dbReference type="RefSeq" id="WP_161431718.1">
    <property type="nucleotide sequence ID" value="NZ_WUTT01000001.1"/>
</dbReference>
<feature type="compositionally biased region" description="Basic and acidic residues" evidence="1">
    <location>
        <begin position="132"/>
        <end position="143"/>
    </location>
</feature>
<dbReference type="AlphaFoldDB" id="A0A7X5ANT2"/>
<name>A0A7X5ANT2_9GAMM</name>
<dbReference type="EMBL" id="WUTT01000001">
    <property type="protein sequence ID" value="NAW34430.1"/>
    <property type="molecule type" value="Genomic_DNA"/>
</dbReference>
<keyword evidence="2" id="KW-0812">Transmembrane</keyword>
<evidence type="ECO:0000256" key="1">
    <source>
        <dbReference type="SAM" id="MobiDB-lite"/>
    </source>
</evidence>
<keyword evidence="2" id="KW-0472">Membrane</keyword>
<reference evidence="3 4" key="1">
    <citation type="submission" date="2019-12" db="EMBL/GenBank/DDBJ databases">
        <title>Draft genome sequencing of Halomonas alimentaria DSM 15356.</title>
        <authorList>
            <person name="Pandiyan K."/>
            <person name="Kushwaha P."/>
            <person name="Gowdham M."/>
            <person name="Chakdar H."/>
            <person name="Singh A."/>
            <person name="Kumar M."/>
            <person name="Saxena A.K."/>
        </authorList>
    </citation>
    <scope>NUCLEOTIDE SEQUENCE [LARGE SCALE GENOMIC DNA]</scope>
    <source>
        <strain evidence="3 4">DSM 15356</strain>
    </source>
</reference>
<evidence type="ECO:0000313" key="3">
    <source>
        <dbReference type="EMBL" id="NAW34430.1"/>
    </source>
</evidence>
<evidence type="ECO:0000256" key="2">
    <source>
        <dbReference type="SAM" id="Phobius"/>
    </source>
</evidence>
<feature type="region of interest" description="Disordered" evidence="1">
    <location>
        <begin position="102"/>
        <end position="161"/>
    </location>
</feature>
<accession>A0A7X5ANT2</accession>
<dbReference type="OrthoDB" id="6168300at2"/>
<comment type="caution">
    <text evidence="3">The sequence shown here is derived from an EMBL/GenBank/DDBJ whole genome shotgun (WGS) entry which is preliminary data.</text>
</comment>
<dbReference type="Proteomes" id="UP000487929">
    <property type="component" value="Unassembled WGS sequence"/>
</dbReference>
<keyword evidence="2" id="KW-1133">Transmembrane helix</keyword>
<feature type="transmembrane region" description="Helical" evidence="2">
    <location>
        <begin position="54"/>
        <end position="72"/>
    </location>
</feature>
<sequence>MRQLLFPRRPLSRGTLLTCHLLLQVGLAAGAALWLAPRTPWLAATTWQAAWPSLALGGGLWLLAAMLLRLMAELWLLPHHLAGQLGAGPVITRSWERRPAVHDPQAAWTSEARPLSSEGEAVGSARVTRPAEPLRSRGGREPSLDLAGASPAEPRAGEPRL</sequence>
<gene>
    <name evidence="3" type="ORF">GRB96_08360</name>
</gene>
<protein>
    <submittedName>
        <fullName evidence="3">Uncharacterized protein</fullName>
    </submittedName>
</protein>